<dbReference type="Proteomes" id="UP001583177">
    <property type="component" value="Unassembled WGS sequence"/>
</dbReference>
<comment type="subcellular location">
    <subcellularLocation>
        <location evidence="1">Membrane</location>
        <topology evidence="1">Multi-pass membrane protein</topology>
    </subcellularLocation>
</comment>
<keyword evidence="3 6" id="KW-0812">Transmembrane</keyword>
<feature type="transmembrane region" description="Helical" evidence="6">
    <location>
        <begin position="259"/>
        <end position="278"/>
    </location>
</feature>
<dbReference type="EMBL" id="JAWRVE010000087">
    <property type="protein sequence ID" value="KAL1861361.1"/>
    <property type="molecule type" value="Genomic_DNA"/>
</dbReference>
<keyword evidence="4 6" id="KW-1133">Transmembrane helix</keyword>
<feature type="transmembrane region" description="Helical" evidence="6">
    <location>
        <begin position="399"/>
        <end position="421"/>
    </location>
</feature>
<accession>A0ABR3WGJ6</accession>
<evidence type="ECO:0000256" key="2">
    <source>
        <dbReference type="ARBA" id="ARBA00022448"/>
    </source>
</evidence>
<comment type="caution">
    <text evidence="7">The sequence shown here is derived from an EMBL/GenBank/DDBJ whole genome shotgun (WGS) entry which is preliminary data.</text>
</comment>
<dbReference type="Gene3D" id="1.20.1740.10">
    <property type="entry name" value="Amino acid/polyamine transporter I"/>
    <property type="match status" value="1"/>
</dbReference>
<feature type="transmembrane region" description="Helical" evidence="6">
    <location>
        <begin position="354"/>
        <end position="378"/>
    </location>
</feature>
<proteinExistence type="predicted"/>
<feature type="transmembrane region" description="Helical" evidence="6">
    <location>
        <begin position="96"/>
        <end position="119"/>
    </location>
</feature>
<organism evidence="7 8">
    <name type="scientific">Diaporthe australafricana</name>
    <dbReference type="NCBI Taxonomy" id="127596"/>
    <lineage>
        <taxon>Eukaryota</taxon>
        <taxon>Fungi</taxon>
        <taxon>Dikarya</taxon>
        <taxon>Ascomycota</taxon>
        <taxon>Pezizomycotina</taxon>
        <taxon>Sordariomycetes</taxon>
        <taxon>Sordariomycetidae</taxon>
        <taxon>Diaporthales</taxon>
        <taxon>Diaporthaceae</taxon>
        <taxon>Diaporthe</taxon>
    </lineage>
</organism>
<feature type="transmembrane region" description="Helical" evidence="6">
    <location>
        <begin position="299"/>
        <end position="322"/>
    </location>
</feature>
<dbReference type="PIRSF" id="PIRSF006060">
    <property type="entry name" value="AA_transporter"/>
    <property type="match status" value="1"/>
</dbReference>
<feature type="transmembrane region" description="Helical" evidence="6">
    <location>
        <begin position="472"/>
        <end position="492"/>
    </location>
</feature>
<evidence type="ECO:0008006" key="9">
    <source>
        <dbReference type="Google" id="ProtNLM"/>
    </source>
</evidence>
<dbReference type="Pfam" id="PF13520">
    <property type="entry name" value="AA_permease_2"/>
    <property type="match status" value="1"/>
</dbReference>
<evidence type="ECO:0000256" key="5">
    <source>
        <dbReference type="ARBA" id="ARBA00023136"/>
    </source>
</evidence>
<name>A0ABR3WGJ6_9PEZI</name>
<dbReference type="PANTHER" id="PTHR45649">
    <property type="entry name" value="AMINO-ACID PERMEASE BAT1"/>
    <property type="match status" value="1"/>
</dbReference>
<dbReference type="InterPro" id="IPR004840">
    <property type="entry name" value="Amino_acid_permease_CS"/>
</dbReference>
<evidence type="ECO:0000256" key="4">
    <source>
        <dbReference type="ARBA" id="ARBA00022989"/>
    </source>
</evidence>
<gene>
    <name evidence="7" type="ORF">Daus18300_008892</name>
</gene>
<feature type="transmembrane region" description="Helical" evidence="6">
    <location>
        <begin position="64"/>
        <end position="84"/>
    </location>
</feature>
<feature type="transmembrane region" description="Helical" evidence="6">
    <location>
        <begin position="140"/>
        <end position="168"/>
    </location>
</feature>
<evidence type="ECO:0000313" key="8">
    <source>
        <dbReference type="Proteomes" id="UP001583177"/>
    </source>
</evidence>
<evidence type="ECO:0000256" key="1">
    <source>
        <dbReference type="ARBA" id="ARBA00004141"/>
    </source>
</evidence>
<evidence type="ECO:0000313" key="7">
    <source>
        <dbReference type="EMBL" id="KAL1861361.1"/>
    </source>
</evidence>
<dbReference type="PROSITE" id="PS00218">
    <property type="entry name" value="AMINO_ACID_PERMEASE_1"/>
    <property type="match status" value="1"/>
</dbReference>
<sequence length="530" mass="56186">MSGVVVPQDHGAHHVGGDHEAKMGVVHKSSLDAPSSGDVVSADQLLESLGYAPEMTRNRSTLQVAFMSFVLAAIPYGLSTTMYYPLAGGGPANVVWGWLAVSLIILCVAASLGEITSVYPTAGGVYYQTFMLSPPRWRRVASWICGWLYVVGNVTITLAVNFGTALFLVACIGVFETAAGESVFPGEAYQVFLIFLGITLLCNAISALGDKWLPILDTAAIFWTFAGLISIVICILAIAKNGRHSAEYVFTTFEPRSGWVPGWSFCVGLLQAAYATSSTGMIISMCEEVRAPATQVPKAMVFTVILNTFAGLLTLIPMMFVIPNIDDLVALASGQPVPSIIKSAVGSSGGAFGLLIPLLVLALICGIGCTTASSRCIWAFARDGAIPGSHLWKTIDGKLGVPLNAMMLSMVVQIILGVIYFGSTAAFNAFSGVGVICLTTSYAMPIAVNLLNNREAIKDASFHLGTLGRVCNYVALAWSLLAIPLFCMPTTVPVTATTMNYASVVFVAFTFISTAWYFVWGHANYAGPPT</sequence>
<feature type="transmembrane region" description="Helical" evidence="6">
    <location>
        <begin position="427"/>
        <end position="451"/>
    </location>
</feature>
<feature type="transmembrane region" description="Helical" evidence="6">
    <location>
        <begin position="220"/>
        <end position="239"/>
    </location>
</feature>
<dbReference type="PANTHER" id="PTHR45649:SF23">
    <property type="entry name" value="TRANSPORTER, PUTATIVE (EUROFUNG)-RELATED"/>
    <property type="match status" value="1"/>
</dbReference>
<dbReference type="InterPro" id="IPR002293">
    <property type="entry name" value="AA/rel_permease1"/>
</dbReference>
<evidence type="ECO:0000256" key="6">
    <source>
        <dbReference type="SAM" id="Phobius"/>
    </source>
</evidence>
<protein>
    <recommendedName>
        <fullName evidence="9">Amino acid permease</fullName>
    </recommendedName>
</protein>
<reference evidence="7 8" key="1">
    <citation type="journal article" date="2024" name="IMA Fungus">
        <title>IMA Genome - F19 : A genome assembly and annotation guide to empower mycologists, including annotated draft genome sequences of Ceratocystis pirilliformis, Diaporthe australafricana, Fusarium ophioides, Paecilomyces lecythidis, and Sporothrix stenoceras.</title>
        <authorList>
            <person name="Aylward J."/>
            <person name="Wilson A.M."/>
            <person name="Visagie C.M."/>
            <person name="Spraker J."/>
            <person name="Barnes I."/>
            <person name="Buitendag C."/>
            <person name="Ceriani C."/>
            <person name="Del Mar Angel L."/>
            <person name="du Plessis D."/>
            <person name="Fuchs T."/>
            <person name="Gasser K."/>
            <person name="Kramer D."/>
            <person name="Li W."/>
            <person name="Munsamy K."/>
            <person name="Piso A."/>
            <person name="Price J.L."/>
            <person name="Sonnekus B."/>
            <person name="Thomas C."/>
            <person name="van der Nest A."/>
            <person name="van Dijk A."/>
            <person name="van Heerden A."/>
            <person name="van Vuuren N."/>
            <person name="Yilmaz N."/>
            <person name="Duong T.A."/>
            <person name="van der Merwe N.A."/>
            <person name="Wingfield M.J."/>
            <person name="Wingfield B.D."/>
        </authorList>
    </citation>
    <scope>NUCLEOTIDE SEQUENCE [LARGE SCALE GENOMIC DNA]</scope>
    <source>
        <strain evidence="7 8">CMW 18300</strain>
    </source>
</reference>
<keyword evidence="5 6" id="KW-0472">Membrane</keyword>
<feature type="transmembrane region" description="Helical" evidence="6">
    <location>
        <begin position="188"/>
        <end position="208"/>
    </location>
</feature>
<feature type="transmembrane region" description="Helical" evidence="6">
    <location>
        <begin position="498"/>
        <end position="520"/>
    </location>
</feature>
<keyword evidence="2" id="KW-0813">Transport</keyword>
<keyword evidence="8" id="KW-1185">Reference proteome</keyword>
<evidence type="ECO:0000256" key="3">
    <source>
        <dbReference type="ARBA" id="ARBA00022692"/>
    </source>
</evidence>